<dbReference type="InterPro" id="IPR001455">
    <property type="entry name" value="TusA-like"/>
</dbReference>
<dbReference type="SUPFAM" id="SSF64307">
    <property type="entry name" value="SirA-like"/>
    <property type="match status" value="1"/>
</dbReference>
<evidence type="ECO:0000313" key="4">
    <source>
        <dbReference type="Proteomes" id="UP000610558"/>
    </source>
</evidence>
<dbReference type="PROSITE" id="PS01148">
    <property type="entry name" value="UPF0033"/>
    <property type="match status" value="1"/>
</dbReference>
<evidence type="ECO:0000256" key="1">
    <source>
        <dbReference type="ARBA" id="ARBA00008984"/>
    </source>
</evidence>
<comment type="caution">
    <text evidence="3">The sequence shown here is derived from an EMBL/GenBank/DDBJ whole genome shotgun (WGS) entry which is preliminary data.</text>
</comment>
<accession>A0A927GWU6</accession>
<evidence type="ECO:0000259" key="2">
    <source>
        <dbReference type="PROSITE" id="PS01148"/>
    </source>
</evidence>
<proteinExistence type="inferred from homology"/>
<dbReference type="RefSeq" id="WP_190766069.1">
    <property type="nucleotide sequence ID" value="NZ_JACXLD010000007.1"/>
</dbReference>
<dbReference type="InterPro" id="IPR036868">
    <property type="entry name" value="TusA-like_sf"/>
</dbReference>
<protein>
    <submittedName>
        <fullName evidence="3">Sulfurtransferase TusA family protein</fullName>
    </submittedName>
</protein>
<gene>
    <name evidence="3" type="ORF">IB286_12550</name>
</gene>
<dbReference type="PANTHER" id="PTHR33279">
    <property type="entry name" value="SULFUR CARRIER PROTEIN YEDF-RELATED"/>
    <property type="match status" value="1"/>
</dbReference>
<dbReference type="Proteomes" id="UP000610558">
    <property type="component" value="Unassembled WGS sequence"/>
</dbReference>
<dbReference type="Gene3D" id="3.30.110.40">
    <property type="entry name" value="TusA-like domain"/>
    <property type="match status" value="1"/>
</dbReference>
<name>A0A927GWU6_9GAMM</name>
<keyword evidence="4" id="KW-1185">Reference proteome</keyword>
<dbReference type="CDD" id="cd00291">
    <property type="entry name" value="SirA_YedF_YeeD"/>
    <property type="match status" value="1"/>
</dbReference>
<reference evidence="3" key="1">
    <citation type="submission" date="2020-09" db="EMBL/GenBank/DDBJ databases">
        <authorList>
            <person name="Yoon J.-W."/>
        </authorList>
    </citation>
    <scope>NUCLEOTIDE SEQUENCE</scope>
    <source>
        <strain evidence="3">KMU-158</strain>
    </source>
</reference>
<dbReference type="Pfam" id="PF01206">
    <property type="entry name" value="TusA"/>
    <property type="match status" value="1"/>
</dbReference>
<evidence type="ECO:0000313" key="3">
    <source>
        <dbReference type="EMBL" id="MBD2859835.1"/>
    </source>
</evidence>
<comment type="similarity">
    <text evidence="1">Belongs to the sulfur carrier protein TusA family.</text>
</comment>
<organism evidence="3 4">
    <name type="scientific">Spongiibacter pelagi</name>
    <dbReference type="NCBI Taxonomy" id="2760804"/>
    <lineage>
        <taxon>Bacteria</taxon>
        <taxon>Pseudomonadati</taxon>
        <taxon>Pseudomonadota</taxon>
        <taxon>Gammaproteobacteria</taxon>
        <taxon>Cellvibrionales</taxon>
        <taxon>Spongiibacteraceae</taxon>
        <taxon>Spongiibacter</taxon>
    </lineage>
</organism>
<dbReference type="AlphaFoldDB" id="A0A927GWU6"/>
<dbReference type="PANTHER" id="PTHR33279:SF2">
    <property type="entry name" value="SULFUR CARRIER PROTEIN TUSA"/>
    <property type="match status" value="1"/>
</dbReference>
<feature type="domain" description="UPF0033" evidence="2">
    <location>
        <begin position="11"/>
        <end position="35"/>
    </location>
</feature>
<sequence>MSHNYVIDVSLDANGLDCPLPLLKAKQQLNRMSSGEVLEVLATDPGSQRDFAVFARQSGNVLLSSEEAGEGFRYLIEKK</sequence>
<dbReference type="EMBL" id="JACXLD010000007">
    <property type="protein sequence ID" value="MBD2859835.1"/>
    <property type="molecule type" value="Genomic_DNA"/>
</dbReference>